<keyword evidence="2" id="KW-0732">Signal</keyword>
<dbReference type="EMBL" id="LR787091">
    <property type="protein sequence ID" value="CAB3262953.1"/>
    <property type="molecule type" value="mRNA"/>
</dbReference>
<evidence type="ECO:0000256" key="1">
    <source>
        <dbReference type="SAM" id="MobiDB-lite"/>
    </source>
</evidence>
<evidence type="ECO:0000313" key="3">
    <source>
        <dbReference type="EMBL" id="CAB3262953.1"/>
    </source>
</evidence>
<reference evidence="3" key="1">
    <citation type="submission" date="2020-04" db="EMBL/GenBank/DDBJ databases">
        <authorList>
            <person name="Neveu A P."/>
        </authorList>
    </citation>
    <scope>NUCLEOTIDE SEQUENCE</scope>
    <source>
        <tissue evidence="3">Whole embryo</tissue>
    </source>
</reference>
<feature type="region of interest" description="Disordered" evidence="1">
    <location>
        <begin position="84"/>
        <end position="114"/>
    </location>
</feature>
<sequence>MKLVNLFTVVFTSIFVGSSSIPISQVTPTLLQKLVSSLGARSHGIRSTPESDSSDDATSPSVLMSKLMYSLSNDYDLILKQESNQRRHHVRRGAPYPRNHGRRKHGTPRKPLYKTPVCIRDHKGRCIQRGICGFSTPIDVISHNPRFGCKSITRAGEARRW</sequence>
<feature type="signal peptide" evidence="2">
    <location>
        <begin position="1"/>
        <end position="20"/>
    </location>
</feature>
<proteinExistence type="evidence at transcript level"/>
<organism evidence="3">
    <name type="scientific">Phallusia mammillata</name>
    <dbReference type="NCBI Taxonomy" id="59560"/>
    <lineage>
        <taxon>Eukaryota</taxon>
        <taxon>Metazoa</taxon>
        <taxon>Chordata</taxon>
        <taxon>Tunicata</taxon>
        <taxon>Ascidiacea</taxon>
        <taxon>Phlebobranchia</taxon>
        <taxon>Ascidiidae</taxon>
        <taxon>Phallusia</taxon>
    </lineage>
</organism>
<dbReference type="AlphaFoldDB" id="A0A6F9DJ16"/>
<accession>A0A6F9DJ16</accession>
<gene>
    <name evidence="3" type="primary">LOC100185743</name>
</gene>
<feature type="chain" id="PRO_5026143121" evidence="2">
    <location>
        <begin position="21"/>
        <end position="161"/>
    </location>
</feature>
<name>A0A6F9DJ16_9ASCI</name>
<protein>
    <submittedName>
        <fullName evidence="3">Uncharacterized protein LOC100185743</fullName>
    </submittedName>
</protein>
<feature type="compositionally biased region" description="Basic residues" evidence="1">
    <location>
        <begin position="99"/>
        <end position="112"/>
    </location>
</feature>
<evidence type="ECO:0000256" key="2">
    <source>
        <dbReference type="SAM" id="SignalP"/>
    </source>
</evidence>